<keyword evidence="10 11" id="KW-0119">Carbohydrate metabolism</keyword>
<dbReference type="GO" id="GO:0004034">
    <property type="term" value="F:aldose 1-epimerase activity"/>
    <property type="evidence" value="ECO:0007669"/>
    <property type="project" value="UniProtKB-EC"/>
</dbReference>
<evidence type="ECO:0000256" key="12">
    <source>
        <dbReference type="PIRSR" id="PIRSR005096-1"/>
    </source>
</evidence>
<dbReference type="InterPro" id="IPR047215">
    <property type="entry name" value="Galactose_mutarotase-like"/>
</dbReference>
<dbReference type="InterPro" id="IPR014718">
    <property type="entry name" value="GH-type_carb-bd"/>
</dbReference>
<evidence type="ECO:0000256" key="1">
    <source>
        <dbReference type="ARBA" id="ARBA00001614"/>
    </source>
</evidence>
<dbReference type="EMBL" id="LIYD01000005">
    <property type="protein sequence ID" value="KOS05842.1"/>
    <property type="molecule type" value="Genomic_DNA"/>
</dbReference>
<dbReference type="NCBIfam" id="NF008277">
    <property type="entry name" value="PRK11055.1"/>
    <property type="match status" value="1"/>
</dbReference>
<dbReference type="PANTHER" id="PTHR10091:SF0">
    <property type="entry name" value="GALACTOSE MUTAROTASE"/>
    <property type="match status" value="1"/>
</dbReference>
<evidence type="ECO:0000256" key="14">
    <source>
        <dbReference type="PIRSR" id="PIRSR005096-3"/>
    </source>
</evidence>
<feature type="binding site" evidence="14">
    <location>
        <begin position="175"/>
        <end position="177"/>
    </location>
    <ligand>
        <name>beta-D-galactose</name>
        <dbReference type="ChEBI" id="CHEBI:27667"/>
    </ligand>
</feature>
<dbReference type="InterPro" id="IPR015443">
    <property type="entry name" value="Aldose_1-epimerase"/>
</dbReference>
<dbReference type="STRING" id="1202724.AM493_07170"/>
<evidence type="ECO:0000256" key="8">
    <source>
        <dbReference type="ARBA" id="ARBA00022837"/>
    </source>
</evidence>
<evidence type="ECO:0000313" key="15">
    <source>
        <dbReference type="EMBL" id="KOS05842.1"/>
    </source>
</evidence>
<dbReference type="UniPathway" id="UPA00242"/>
<protein>
    <recommendedName>
        <fullName evidence="7 11">Aldose 1-epimerase</fullName>
        <ecNumber evidence="6 11">5.1.3.3</ecNumber>
    </recommendedName>
</protein>
<evidence type="ECO:0000256" key="9">
    <source>
        <dbReference type="ARBA" id="ARBA00023235"/>
    </source>
</evidence>
<dbReference type="GO" id="GO:0030246">
    <property type="term" value="F:carbohydrate binding"/>
    <property type="evidence" value="ECO:0007669"/>
    <property type="project" value="InterPro"/>
</dbReference>
<dbReference type="GO" id="GO:0005737">
    <property type="term" value="C:cytoplasm"/>
    <property type="evidence" value="ECO:0007669"/>
    <property type="project" value="TreeGrafter"/>
</dbReference>
<evidence type="ECO:0000256" key="11">
    <source>
        <dbReference type="PIRNR" id="PIRNR005096"/>
    </source>
</evidence>
<dbReference type="GO" id="GO:0006006">
    <property type="term" value="P:glucose metabolic process"/>
    <property type="evidence" value="ECO:0007669"/>
    <property type="project" value="TreeGrafter"/>
</dbReference>
<dbReference type="Gene3D" id="2.70.98.10">
    <property type="match status" value="1"/>
</dbReference>
<feature type="binding site" evidence="13">
    <location>
        <position position="241"/>
    </location>
    <ligand>
        <name>beta-D-galactose</name>
        <dbReference type="ChEBI" id="CHEBI:27667"/>
    </ligand>
</feature>
<evidence type="ECO:0000256" key="13">
    <source>
        <dbReference type="PIRSR" id="PIRSR005096-2"/>
    </source>
</evidence>
<dbReference type="PIRSF" id="PIRSF005096">
    <property type="entry name" value="GALM"/>
    <property type="match status" value="1"/>
</dbReference>
<dbReference type="EC" id="5.1.3.3" evidence="6 11"/>
<evidence type="ECO:0000256" key="6">
    <source>
        <dbReference type="ARBA" id="ARBA00013185"/>
    </source>
</evidence>
<accession>A0A0M9VHR8</accession>
<evidence type="ECO:0000313" key="16">
    <source>
        <dbReference type="Proteomes" id="UP000037755"/>
    </source>
</evidence>
<dbReference type="PANTHER" id="PTHR10091">
    <property type="entry name" value="ALDOSE-1-EPIMERASE"/>
    <property type="match status" value="1"/>
</dbReference>
<evidence type="ECO:0000256" key="3">
    <source>
        <dbReference type="ARBA" id="ARBA00005028"/>
    </source>
</evidence>
<dbReference type="PATRIC" id="fig|1202724.3.peg.1492"/>
<dbReference type="OrthoDB" id="9779408at2"/>
<comment type="subunit">
    <text evidence="5">Monomer.</text>
</comment>
<comment type="caution">
    <text evidence="15">The sequence shown here is derived from an EMBL/GenBank/DDBJ whole genome shotgun (WGS) entry which is preliminary data.</text>
</comment>
<keyword evidence="8" id="KW-0106">Calcium</keyword>
<proteinExistence type="inferred from homology"/>
<evidence type="ECO:0000256" key="7">
    <source>
        <dbReference type="ARBA" id="ARBA00014165"/>
    </source>
</evidence>
<name>A0A0M9VHR8_9FLAO</name>
<feature type="active site" description="Proton acceptor" evidence="12">
    <location>
        <position position="300"/>
    </location>
</feature>
<dbReference type="SUPFAM" id="SSF74650">
    <property type="entry name" value="Galactose mutarotase-like"/>
    <property type="match status" value="1"/>
</dbReference>
<dbReference type="InterPro" id="IPR008183">
    <property type="entry name" value="Aldose_1/G6P_1-epimerase"/>
</dbReference>
<keyword evidence="16" id="KW-1185">Reference proteome</keyword>
<organism evidence="15 16">
    <name type="scientific">Flavobacterium akiainvivens</name>
    <dbReference type="NCBI Taxonomy" id="1202724"/>
    <lineage>
        <taxon>Bacteria</taxon>
        <taxon>Pseudomonadati</taxon>
        <taxon>Bacteroidota</taxon>
        <taxon>Flavobacteriia</taxon>
        <taxon>Flavobacteriales</taxon>
        <taxon>Flavobacteriaceae</taxon>
        <taxon>Flavobacterium</taxon>
    </lineage>
</organism>
<dbReference type="AlphaFoldDB" id="A0A0M9VHR8"/>
<comment type="catalytic activity">
    <reaction evidence="1 11">
        <text>alpha-D-glucose = beta-D-glucose</text>
        <dbReference type="Rhea" id="RHEA:10264"/>
        <dbReference type="ChEBI" id="CHEBI:15903"/>
        <dbReference type="ChEBI" id="CHEBI:17925"/>
        <dbReference type="EC" id="5.1.3.3"/>
    </reaction>
</comment>
<dbReference type="RefSeq" id="WP_054407107.1">
    <property type="nucleotide sequence ID" value="NZ_FOYA01000008.1"/>
</dbReference>
<dbReference type="InterPro" id="IPR011013">
    <property type="entry name" value="Gal_mutarotase_sf_dom"/>
</dbReference>
<dbReference type="GO" id="GO:0033499">
    <property type="term" value="P:galactose catabolic process via UDP-galactose, Leloir pathway"/>
    <property type="evidence" value="ECO:0007669"/>
    <property type="project" value="TreeGrafter"/>
</dbReference>
<dbReference type="CDD" id="cd09019">
    <property type="entry name" value="galactose_mutarotase_like"/>
    <property type="match status" value="1"/>
</dbReference>
<comment type="pathway">
    <text evidence="3 11">Carbohydrate metabolism; hexose metabolism.</text>
</comment>
<dbReference type="InterPro" id="IPR018052">
    <property type="entry name" value="Ald1_epimerase_CS"/>
</dbReference>
<sequence>MTTSEYIAHHNGKAVFEFRLTNIHGNYVELTNYGAIVKSIVVPDKYGDKANVVLGYPTFKGYFFDKCYIGVTVGPFANRIANACFEVDGQVFNLDRNDGPSNNNHSGSAGWHNKVWGFTAADDAVTFTLRSTDGDGGFPGNIEAKTTYRWTDDNQLLIDYHVVTDKPTHVNLTNHSYFNLSGCAETIHNHKLVIRAEQMLESTPHYIPTGQILPVGNQGFNGTAMAEVMNGGGLNNYYIFDNQLLENEPLCTLWHECSGRVMETYTTYPGVQLYTGDYLGGDCNSAHGSPYKPFDGLCLECQFYPDSPNHGHFPSTLLRPGQEYRHSITYKFDVLF</sequence>
<feature type="active site" description="Proton donor" evidence="12">
    <location>
        <position position="175"/>
    </location>
</feature>
<feature type="binding site" evidence="14">
    <location>
        <begin position="78"/>
        <end position="79"/>
    </location>
    <ligand>
        <name>beta-D-galactose</name>
        <dbReference type="ChEBI" id="CHEBI:27667"/>
    </ligand>
</feature>
<evidence type="ECO:0000256" key="10">
    <source>
        <dbReference type="ARBA" id="ARBA00023277"/>
    </source>
</evidence>
<dbReference type="Proteomes" id="UP000037755">
    <property type="component" value="Unassembled WGS sequence"/>
</dbReference>
<comment type="cofactor">
    <cofactor evidence="2">
        <name>Ca(2+)</name>
        <dbReference type="ChEBI" id="CHEBI:29108"/>
    </cofactor>
</comment>
<comment type="similarity">
    <text evidence="4 11">Belongs to the aldose epimerase family.</text>
</comment>
<evidence type="ECO:0000256" key="2">
    <source>
        <dbReference type="ARBA" id="ARBA00001913"/>
    </source>
</evidence>
<evidence type="ECO:0000256" key="5">
    <source>
        <dbReference type="ARBA" id="ARBA00011245"/>
    </source>
</evidence>
<keyword evidence="9 11" id="KW-0413">Isomerase</keyword>
<dbReference type="Pfam" id="PF01263">
    <property type="entry name" value="Aldose_epim"/>
    <property type="match status" value="1"/>
</dbReference>
<dbReference type="PROSITE" id="PS00545">
    <property type="entry name" value="ALDOSE_1_EPIMERASE"/>
    <property type="match status" value="1"/>
</dbReference>
<reference evidence="15 16" key="1">
    <citation type="submission" date="2015-08" db="EMBL/GenBank/DDBJ databases">
        <title>Whole genome sequence of Flavobacterium akiainvivens IK-1T, from decaying Wikstroemia oahuensis, an endemic Hawaiian shrub.</title>
        <authorList>
            <person name="Wan X."/>
            <person name="Hou S."/>
            <person name="Saito J."/>
            <person name="Donachie S."/>
        </authorList>
    </citation>
    <scope>NUCLEOTIDE SEQUENCE [LARGE SCALE GENOMIC DNA]</scope>
    <source>
        <strain evidence="15 16">IK-1</strain>
    </source>
</reference>
<gene>
    <name evidence="15" type="ORF">AM493_07170</name>
</gene>
<evidence type="ECO:0000256" key="4">
    <source>
        <dbReference type="ARBA" id="ARBA00006206"/>
    </source>
</evidence>